<dbReference type="AlphaFoldDB" id="A0A371EAN0"/>
<dbReference type="OrthoDB" id="1434617at2759"/>
<name>A0A371EAN0_MUCPR</name>
<proteinExistence type="predicted"/>
<gene>
    <name evidence="1" type="ORF">CR513_58548</name>
</gene>
<comment type="caution">
    <text evidence="1">The sequence shown here is derived from an EMBL/GenBank/DDBJ whole genome shotgun (WGS) entry which is preliminary data.</text>
</comment>
<reference evidence="1" key="1">
    <citation type="submission" date="2018-05" db="EMBL/GenBank/DDBJ databases">
        <title>Draft genome of Mucuna pruriens seed.</title>
        <authorList>
            <person name="Nnadi N.E."/>
            <person name="Vos R."/>
            <person name="Hasami M.H."/>
            <person name="Devisetty U.K."/>
            <person name="Aguiy J.C."/>
        </authorList>
    </citation>
    <scope>NUCLEOTIDE SEQUENCE [LARGE SCALE GENOMIC DNA]</scope>
    <source>
        <strain evidence="1">JCA_2017</strain>
    </source>
</reference>
<dbReference type="EMBL" id="QJKJ01015110">
    <property type="protein sequence ID" value="RDX63059.1"/>
    <property type="molecule type" value="Genomic_DNA"/>
</dbReference>
<dbReference type="Proteomes" id="UP000257109">
    <property type="component" value="Unassembled WGS sequence"/>
</dbReference>
<evidence type="ECO:0000313" key="2">
    <source>
        <dbReference type="Proteomes" id="UP000257109"/>
    </source>
</evidence>
<organism evidence="1 2">
    <name type="scientific">Mucuna pruriens</name>
    <name type="common">Velvet bean</name>
    <name type="synonym">Dolichos pruriens</name>
    <dbReference type="NCBI Taxonomy" id="157652"/>
    <lineage>
        <taxon>Eukaryota</taxon>
        <taxon>Viridiplantae</taxon>
        <taxon>Streptophyta</taxon>
        <taxon>Embryophyta</taxon>
        <taxon>Tracheophyta</taxon>
        <taxon>Spermatophyta</taxon>
        <taxon>Magnoliopsida</taxon>
        <taxon>eudicotyledons</taxon>
        <taxon>Gunneridae</taxon>
        <taxon>Pentapetalae</taxon>
        <taxon>rosids</taxon>
        <taxon>fabids</taxon>
        <taxon>Fabales</taxon>
        <taxon>Fabaceae</taxon>
        <taxon>Papilionoideae</taxon>
        <taxon>50 kb inversion clade</taxon>
        <taxon>NPAAA clade</taxon>
        <taxon>indigoferoid/millettioid clade</taxon>
        <taxon>Phaseoleae</taxon>
        <taxon>Mucuna</taxon>
    </lineage>
</organism>
<sequence>MIRRLHPKPELVFDKMTNNVQKSLPSKGRLNSLKMLSVKEYLNLLLSQGWPHLSHVVFANDLLLFAKAEVILDRRCVLINPKSIFLEMFLGNELLNWRSTLGSLYSIKGTTKIPISVNQGLSTWKIKQLSFVGRVTLTKSMLQALPTYMSNQQCYQSLYATLLTRSGRTLYGEILISLERFMSHHGALYIHLKAMSQDGKFYSKEAYNLFSNIFPTPNKPTFKMIWKLRIGTSKNSRGILRNEQCVQFAQKELNISFTLCEIV</sequence>
<keyword evidence="2" id="KW-1185">Reference proteome</keyword>
<accession>A0A371EAN0</accession>
<protein>
    <submittedName>
        <fullName evidence="1">Uncharacterized protein</fullName>
    </submittedName>
</protein>
<feature type="non-terminal residue" evidence="1">
    <location>
        <position position="263"/>
    </location>
</feature>
<evidence type="ECO:0000313" key="1">
    <source>
        <dbReference type="EMBL" id="RDX63059.1"/>
    </source>
</evidence>